<dbReference type="OrthoDB" id="1305762at2759"/>
<dbReference type="AlphaFoldDB" id="A0A1J6IEZ4"/>
<protein>
    <submittedName>
        <fullName evidence="2">Uncharacterized protein</fullName>
    </submittedName>
</protein>
<dbReference type="Proteomes" id="UP000187609">
    <property type="component" value="Unassembled WGS sequence"/>
</dbReference>
<reference evidence="2" key="1">
    <citation type="submission" date="2016-11" db="EMBL/GenBank/DDBJ databases">
        <title>The genome of Nicotiana attenuata.</title>
        <authorList>
            <person name="Xu S."/>
            <person name="Brockmoeller T."/>
            <person name="Gaquerel E."/>
            <person name="Navarro A."/>
            <person name="Kuhl H."/>
            <person name="Gase K."/>
            <person name="Ling Z."/>
            <person name="Zhou W."/>
            <person name="Kreitzer C."/>
            <person name="Stanke M."/>
            <person name="Tang H."/>
            <person name="Lyons E."/>
            <person name="Pandey P."/>
            <person name="Pandey S.P."/>
            <person name="Timmermann B."/>
            <person name="Baldwin I.T."/>
        </authorList>
    </citation>
    <scope>NUCLEOTIDE SEQUENCE [LARGE SCALE GENOMIC DNA]</scope>
    <source>
        <strain evidence="2">UT</strain>
    </source>
</reference>
<name>A0A1J6IEZ4_NICAT</name>
<evidence type="ECO:0000256" key="1">
    <source>
        <dbReference type="SAM" id="MobiDB-lite"/>
    </source>
</evidence>
<feature type="compositionally biased region" description="Basic and acidic residues" evidence="1">
    <location>
        <begin position="49"/>
        <end position="64"/>
    </location>
</feature>
<feature type="compositionally biased region" description="Low complexity" evidence="1">
    <location>
        <begin position="66"/>
        <end position="82"/>
    </location>
</feature>
<organism evidence="2 3">
    <name type="scientific">Nicotiana attenuata</name>
    <name type="common">Coyote tobacco</name>
    <dbReference type="NCBI Taxonomy" id="49451"/>
    <lineage>
        <taxon>Eukaryota</taxon>
        <taxon>Viridiplantae</taxon>
        <taxon>Streptophyta</taxon>
        <taxon>Embryophyta</taxon>
        <taxon>Tracheophyta</taxon>
        <taxon>Spermatophyta</taxon>
        <taxon>Magnoliopsida</taxon>
        <taxon>eudicotyledons</taxon>
        <taxon>Gunneridae</taxon>
        <taxon>Pentapetalae</taxon>
        <taxon>asterids</taxon>
        <taxon>lamiids</taxon>
        <taxon>Solanales</taxon>
        <taxon>Solanaceae</taxon>
        <taxon>Nicotianoideae</taxon>
        <taxon>Nicotianeae</taxon>
        <taxon>Nicotiana</taxon>
    </lineage>
</organism>
<dbReference type="OMA" id="DAHITTD"/>
<dbReference type="KEGG" id="nau:109226356"/>
<dbReference type="STRING" id="49451.A0A1J6IEZ4"/>
<dbReference type="EMBL" id="MJEQ01037187">
    <property type="protein sequence ID" value="OIT03629.1"/>
    <property type="molecule type" value="Genomic_DNA"/>
</dbReference>
<proteinExistence type="predicted"/>
<evidence type="ECO:0000313" key="2">
    <source>
        <dbReference type="EMBL" id="OIT03629.1"/>
    </source>
</evidence>
<sequence>MGACASKPKVLEGTAPAPEVASNGNVANVAAEEGIVGDDKRQSLGNLFKESEEGKDSEQVKEETCTTETSEPSEPQTEEVVTVLDAHITTDTRKAPEVETPDAKTSVEKATEEVKSEIETPTEEKVKSEAETKTEQVKSETETKIEQVKSETEGTGFCREERRGSKRSSGDSSREENPVTEATKSEALVENKTEEKPATEAKKPVIEEKKSGKFWWDK</sequence>
<accession>A0A1J6IEZ4</accession>
<evidence type="ECO:0000313" key="3">
    <source>
        <dbReference type="Proteomes" id="UP000187609"/>
    </source>
</evidence>
<gene>
    <name evidence="2" type="ORF">A4A49_19969</name>
</gene>
<dbReference type="Gramene" id="OIT03629">
    <property type="protein sequence ID" value="OIT03629"/>
    <property type="gene ID" value="A4A49_19969"/>
</dbReference>
<comment type="caution">
    <text evidence="2">The sequence shown here is derived from an EMBL/GenBank/DDBJ whole genome shotgun (WGS) entry which is preliminary data.</text>
</comment>
<feature type="compositionally biased region" description="Basic and acidic residues" evidence="1">
    <location>
        <begin position="88"/>
        <end position="218"/>
    </location>
</feature>
<feature type="region of interest" description="Disordered" evidence="1">
    <location>
        <begin position="1"/>
        <end position="218"/>
    </location>
</feature>
<keyword evidence="3" id="KW-1185">Reference proteome</keyword>
<feature type="compositionally biased region" description="Low complexity" evidence="1">
    <location>
        <begin position="19"/>
        <end position="34"/>
    </location>
</feature>